<dbReference type="RefSeq" id="WP_015691570.1">
    <property type="nucleotide sequence ID" value="NC_016940.1"/>
</dbReference>
<dbReference type="InterPro" id="IPR051056">
    <property type="entry name" value="Glycosyl_Hydrolase_73"/>
</dbReference>
<name>H6L4J9_SAPGL</name>
<dbReference type="Pfam" id="PF01832">
    <property type="entry name" value="Glucosaminidase"/>
    <property type="match status" value="1"/>
</dbReference>
<dbReference type="STRING" id="984262.SGRA_1188"/>
<dbReference type="eggNOG" id="COG1705">
    <property type="taxonomic scope" value="Bacteria"/>
</dbReference>
<evidence type="ECO:0000259" key="2">
    <source>
        <dbReference type="SMART" id="SM00047"/>
    </source>
</evidence>
<reference evidence="3 4" key="1">
    <citation type="journal article" date="2012" name="Stand. Genomic Sci.">
        <title>Complete genome sequencing and analysis of Saprospira grandis str. Lewin, a predatory marine bacterium.</title>
        <authorList>
            <person name="Saw J.H."/>
            <person name="Yuryev A."/>
            <person name="Kanbe M."/>
            <person name="Hou S."/>
            <person name="Young A.G."/>
            <person name="Aizawa S."/>
            <person name="Alam M."/>
        </authorList>
    </citation>
    <scope>NUCLEOTIDE SEQUENCE [LARGE SCALE GENOMIC DNA]</scope>
    <source>
        <strain evidence="3 4">Lewin</strain>
    </source>
</reference>
<protein>
    <submittedName>
        <fullName evidence="3">Muramidase</fullName>
    </submittedName>
</protein>
<dbReference type="SMART" id="SM00047">
    <property type="entry name" value="LYZ2"/>
    <property type="match status" value="1"/>
</dbReference>
<dbReference type="KEGG" id="sgn:SGRA_1188"/>
<evidence type="ECO:0000256" key="1">
    <source>
        <dbReference type="ARBA" id="ARBA00022801"/>
    </source>
</evidence>
<dbReference type="InterPro" id="IPR002901">
    <property type="entry name" value="MGlyc_endo_b_GlcNAc-like_dom"/>
</dbReference>
<keyword evidence="1" id="KW-0378">Hydrolase</keyword>
<gene>
    <name evidence="3" type="primary">flgJ</name>
    <name evidence="3" type="ordered locus">SGRA_1188</name>
</gene>
<dbReference type="Gene3D" id="1.10.530.10">
    <property type="match status" value="1"/>
</dbReference>
<feature type="domain" description="Mannosyl-glycoprotein endo-beta-N-acetylglucosamidase-like" evidence="2">
    <location>
        <begin position="24"/>
        <end position="182"/>
    </location>
</feature>
<dbReference type="PANTHER" id="PTHR33308">
    <property type="entry name" value="PEPTIDOGLYCAN HYDROLASE FLGJ"/>
    <property type="match status" value="1"/>
</dbReference>
<evidence type="ECO:0000313" key="3">
    <source>
        <dbReference type="EMBL" id="AFC23923.1"/>
    </source>
</evidence>
<dbReference type="Proteomes" id="UP000007519">
    <property type="component" value="Chromosome"/>
</dbReference>
<accession>H6L4J9</accession>
<sequence>MLIYFLFLFWFHWIQPKTPTKAEKIAANNEAIAAYVERFHPLAIAEMHRLGVPASITLAQGILESQYGKSELAQQANNHFGMKCGGNWEGDSYSKFTGEWNNEAQSYRQLACFRVFDSAEASFRAHSDFLRYRKYYQKLFLLPSKDYKAWAKGLQAAGYATDPKYPDKLISLIERFELDQYDQLLLRPESPWVLAPDTLSFD</sequence>
<keyword evidence="4" id="KW-1185">Reference proteome</keyword>
<organism evidence="3 4">
    <name type="scientific">Saprospira grandis (strain Lewin)</name>
    <dbReference type="NCBI Taxonomy" id="984262"/>
    <lineage>
        <taxon>Bacteria</taxon>
        <taxon>Pseudomonadati</taxon>
        <taxon>Bacteroidota</taxon>
        <taxon>Saprospiria</taxon>
        <taxon>Saprospirales</taxon>
        <taxon>Saprospiraceae</taxon>
        <taxon>Saprospira</taxon>
    </lineage>
</organism>
<proteinExistence type="predicted"/>
<dbReference type="PRINTS" id="PR01002">
    <property type="entry name" value="FLGFLGJ"/>
</dbReference>
<dbReference type="PANTHER" id="PTHR33308:SF9">
    <property type="entry name" value="PEPTIDOGLYCAN HYDROLASE FLGJ"/>
    <property type="match status" value="1"/>
</dbReference>
<dbReference type="EMBL" id="CP002831">
    <property type="protein sequence ID" value="AFC23923.1"/>
    <property type="molecule type" value="Genomic_DNA"/>
</dbReference>
<evidence type="ECO:0000313" key="4">
    <source>
        <dbReference type="Proteomes" id="UP000007519"/>
    </source>
</evidence>
<dbReference type="GO" id="GO:0004040">
    <property type="term" value="F:amidase activity"/>
    <property type="evidence" value="ECO:0007669"/>
    <property type="project" value="InterPro"/>
</dbReference>
<dbReference type="HOGENOM" id="CLU_013771_1_2_10"/>
<dbReference type="AlphaFoldDB" id="H6L4J9"/>